<comment type="similarity">
    <text evidence="1">Belongs to the PI3/PI4-kinase family. Type III PI4K subfamily.</text>
</comment>
<dbReference type="SUPFAM" id="SSF56112">
    <property type="entry name" value="Protein kinase-like (PK-like)"/>
    <property type="match status" value="1"/>
</dbReference>
<dbReference type="FunFam" id="3.30.1010.10:FF:000009">
    <property type="entry name" value="Phosphatidylinositol 4-kinase, catalytic, alpha"/>
    <property type="match status" value="1"/>
</dbReference>
<dbReference type="GO" id="GO:0005737">
    <property type="term" value="C:cytoplasm"/>
    <property type="evidence" value="ECO:0007669"/>
    <property type="project" value="TreeGrafter"/>
</dbReference>
<evidence type="ECO:0000256" key="2">
    <source>
        <dbReference type="ARBA" id="ARBA00012169"/>
    </source>
</evidence>
<dbReference type="EMBL" id="JAPWDV010000003">
    <property type="protein sequence ID" value="KAJ6216175.1"/>
    <property type="molecule type" value="Genomic_DNA"/>
</dbReference>
<evidence type="ECO:0000256" key="1">
    <source>
        <dbReference type="ARBA" id="ARBA00006209"/>
    </source>
</evidence>
<evidence type="ECO:0000259" key="5">
    <source>
        <dbReference type="PROSITE" id="PS50290"/>
    </source>
</evidence>
<accession>A0A9Q0RJB7</accession>
<dbReference type="GO" id="GO:0046854">
    <property type="term" value="P:phosphatidylinositol phosphate biosynthetic process"/>
    <property type="evidence" value="ECO:0007669"/>
    <property type="project" value="InterPro"/>
</dbReference>
<dbReference type="PROSITE" id="PS51545">
    <property type="entry name" value="PIK_HELICAL"/>
    <property type="match status" value="1"/>
</dbReference>
<proteinExistence type="inferred from homology"/>
<keyword evidence="3" id="KW-0808">Transferase</keyword>
<dbReference type="InterPro" id="IPR018936">
    <property type="entry name" value="PI3/4_kinase_CS"/>
</dbReference>
<sequence>MYIPNENRFYFQSIQNLARSLAKHRTCTIDKLNLVFNLCPKVIKNELVIDQRSQDSVIALIIFLLESNFQHKDFIIKYLLELLENLPNAKFVDEIKIYEQDRIPIVERFCFCLNTALNDIAYLCSEYSLDIIEKQVSLIVNITQMIIEYGTKNEYNFSESVILCRQLLPIFIGMCRSSGRCSTRKDVKDALFLKLFPLKNCPPKCDMSQEQTNELDNYLSSVNVGRRSISKSSSTNSYELKNYIRKENLFYDLNENTLWNDIDFSYYFFYKFGSNFDLFINRFPQYFETVHEFKRNFSHNHVIRLLTAFKNLLQRETIQSIDDIASKIYNANVIRIFPYKNFREIIHLSIISLLKSLLFLRNDLSVESIDELDEFIRKLYSEIEQTSKSQTMTDSGAIKALKINILTNAMCLDLLIWFAKDESSADNLCYRIADKINASHGHRLMITQLPIFLACLNGIGYLVKKFPHTAPNCISILKEFLTVPSPILSKLFSQKQLENFHSDTFNFTLNETNIKVNNNNYNIPDKSSCSSLFIRLRDCAIENLCICLRYGLENDPLCIQATVASISNHLYQAEKSARESTIISFNTIVSLGQMATKLKDLPATIETVYQFFQQRFCQPVSNLDSLIVEQLSEMAIVSECKGPIYEQVMKMFTTITIQSSAAHYTNNADDRKQSYRHVSLSVINAFTNIARRINGETELTEFLGRLLELFVQLGLEGKRANEKNPTLVKASTSAGNLGVLIPVIAVTISRLPFLESPKPRLHKLFRDFWVYCVVMGFTSGTQLWPDDWYIGVKEIAAKSPLLKSREHLRSELHYNSAIRNDAVSLIELQEIRNQILVYLSVIDLPIGSVSNQGIQKDKDGIWQCISCISDKIFKVFLEIISKKPKNKNRDNELEEYSIFLLVKFNHRQKQIRRAADRYLSGLVDRFPHLLWSKRVLSTMLNLLEVLSRSLELNPNEGISELPIPDIKYKIQLAQTMEIRENIVRDFGSRCEGIIQEAVKWAPNITRSHLQEYMTQMRTKLDGHTQHCGLSLAVQSITLNSRQNDDSTQNSDKIPYFIQSNCCEIVSTTSIRTYYLGEISGMLATFKEDDLEARKHISMNLIADFKESCEKNDIKQHQRCVYRITAMIIVSPEYDLQLFHMLCWAPVYLFSHETIHCVIASWKWLLSARSDLELIFIKEMTSSWVATCDKKIGLFAPDPPNVDPLSSSTTSDLKPDTPYLGAHCEWVKFLNERIEIAKYSSLDQVEIFVNLLHRSLHISVGHMHYSSRNISTIGTRFRLLNCGLTLVQGDTLLHSVSKFILRERIYSAAIDYFCGPQRCPIQRGTELREDIQSLIKFWQSLLADKKYLKPNYVTELAAADNISQSINLGADFKGSMDFNLNQTRITPTGWINTVPLSSNVSTLSKRSGLKGSQYGKNKENNNFAECFLKDYVRKRNLILSLLAIEIEFLITWYNPLSLLDLSISGEESVVKWRTQPTNERNLKETTRLAWNISPILAIFLPTRLKNPEIIQEITRSVQQSPMSVCHLPEAIEYLVTSELILQDSKELNYMLIWSQISPVQALSYFSRRYPNHPIPVQFAIRNLSFYPPDVIMLYIPQLVQALRYDSMGYISEFIKSMAERSQLVTHQLLWNMNTNMFKDDDSQSRDELYDQIESIITSINNSLSGHSKEFYEREFDFFQKVTAISGEIRYFPKGIERKNALLACLARIVVQPGCYLPSKPEALVIDIDKTRGIPLQSAAKAPFLANFKVVHCGQKELEKFAMNENNVSEEELCSMGPVMWQAAIFKVGDDVRQDMLALQIINLFKNIFKKVGLDLFLFPYRVVATSPGCGVIECVPDAKSRDQLGRETDTSLYDYFLKTYGDESSSRFQEARAKFVKSMAAYSVVGFLLQIKDRHNGNIMIDKEGHIIHIDFGFMFESSPGGNLGFEPDIKLTDEMVQVMGGKLDAPAFQWFQLLCVQAYLAVRPYRNAIITLVSLMLDTGLPCFRGQTVKQLTDRLTPTYSEKDAAAYMLQIIRDSALNFRTRTYDYIQYIQNQIPY</sequence>
<dbReference type="InterPro" id="IPR036940">
    <property type="entry name" value="PI3/4_kinase_cat_sf"/>
</dbReference>
<dbReference type="FunFam" id="1.25.40.70:FF:000011">
    <property type="entry name" value="Phosphatidylinositol 4-kinase alpha"/>
    <property type="match status" value="1"/>
</dbReference>
<name>A0A9Q0RJB7_BLOTA</name>
<evidence type="ECO:0000256" key="3">
    <source>
        <dbReference type="ARBA" id="ARBA00022679"/>
    </source>
</evidence>
<dbReference type="GO" id="GO:0048015">
    <property type="term" value="P:phosphatidylinositol-mediated signaling"/>
    <property type="evidence" value="ECO:0007669"/>
    <property type="project" value="TreeGrafter"/>
</dbReference>
<protein>
    <recommendedName>
        <fullName evidence="2">1-phosphatidylinositol 4-kinase</fullName>
        <ecNumber evidence="2">2.7.1.67</ecNumber>
    </recommendedName>
</protein>
<comment type="caution">
    <text evidence="7">The sequence shown here is derived from an EMBL/GenBank/DDBJ whole genome shotgun (WGS) entry which is preliminary data.</text>
</comment>
<dbReference type="OMA" id="TIEVWQS"/>
<gene>
    <name evidence="7" type="ORF">RDWZM_007332</name>
</gene>
<feature type="domain" description="PIK helical" evidence="6">
    <location>
        <begin position="1481"/>
        <end position="1657"/>
    </location>
</feature>
<dbReference type="PANTHER" id="PTHR10048">
    <property type="entry name" value="PHOSPHATIDYLINOSITOL KINASE"/>
    <property type="match status" value="1"/>
</dbReference>
<reference evidence="7" key="1">
    <citation type="submission" date="2022-12" db="EMBL/GenBank/DDBJ databases">
        <title>Genome assemblies of Blomia tropicalis.</title>
        <authorList>
            <person name="Cui Y."/>
        </authorList>
    </citation>
    <scope>NUCLEOTIDE SEQUENCE</scope>
    <source>
        <tissue evidence="7">Adult mites</tissue>
    </source>
</reference>
<feature type="domain" description="PI3K/PI4K catalytic" evidence="5">
    <location>
        <begin position="1728"/>
        <end position="2021"/>
    </location>
</feature>
<dbReference type="PANTHER" id="PTHR10048:SF15">
    <property type="entry name" value="PHOSPHATIDYLINOSITOL 4-KINASE ALPHA"/>
    <property type="match status" value="1"/>
</dbReference>
<dbReference type="InterPro" id="IPR011009">
    <property type="entry name" value="Kinase-like_dom_sf"/>
</dbReference>
<keyword evidence="8" id="KW-1185">Reference proteome</keyword>
<dbReference type="InterPro" id="IPR016024">
    <property type="entry name" value="ARM-type_fold"/>
</dbReference>
<dbReference type="GO" id="GO:0004430">
    <property type="term" value="F:1-phosphatidylinositol 4-kinase activity"/>
    <property type="evidence" value="ECO:0007669"/>
    <property type="project" value="UniProtKB-EC"/>
</dbReference>
<organism evidence="7 8">
    <name type="scientific">Blomia tropicalis</name>
    <name type="common">Mite</name>
    <dbReference type="NCBI Taxonomy" id="40697"/>
    <lineage>
        <taxon>Eukaryota</taxon>
        <taxon>Metazoa</taxon>
        <taxon>Ecdysozoa</taxon>
        <taxon>Arthropoda</taxon>
        <taxon>Chelicerata</taxon>
        <taxon>Arachnida</taxon>
        <taxon>Acari</taxon>
        <taxon>Acariformes</taxon>
        <taxon>Sarcoptiformes</taxon>
        <taxon>Astigmata</taxon>
        <taxon>Glycyphagoidea</taxon>
        <taxon>Echimyopodidae</taxon>
        <taxon>Blomia</taxon>
    </lineage>
</organism>
<evidence type="ECO:0000259" key="6">
    <source>
        <dbReference type="PROSITE" id="PS51545"/>
    </source>
</evidence>
<dbReference type="PROSITE" id="PS50290">
    <property type="entry name" value="PI3_4_KINASE_3"/>
    <property type="match status" value="1"/>
</dbReference>
<dbReference type="Pfam" id="PF00454">
    <property type="entry name" value="PI3_PI4_kinase"/>
    <property type="match status" value="1"/>
</dbReference>
<dbReference type="PROSITE" id="PS00915">
    <property type="entry name" value="PI3_4_KINASE_1"/>
    <property type="match status" value="1"/>
</dbReference>
<keyword evidence="4" id="KW-0418">Kinase</keyword>
<evidence type="ECO:0000313" key="8">
    <source>
        <dbReference type="Proteomes" id="UP001142055"/>
    </source>
</evidence>
<evidence type="ECO:0000313" key="7">
    <source>
        <dbReference type="EMBL" id="KAJ6216175.1"/>
    </source>
</evidence>
<dbReference type="InterPro" id="IPR045495">
    <property type="entry name" value="PI4K_N"/>
</dbReference>
<dbReference type="SMART" id="SM00146">
    <property type="entry name" value="PI3Kc"/>
    <property type="match status" value="1"/>
</dbReference>
<dbReference type="Gene3D" id="1.10.1070.11">
    <property type="entry name" value="Phosphatidylinositol 3-/4-kinase, catalytic domain"/>
    <property type="match status" value="1"/>
</dbReference>
<dbReference type="CDD" id="cd05167">
    <property type="entry name" value="PI4Kc_III_alpha"/>
    <property type="match status" value="1"/>
</dbReference>
<dbReference type="Pfam" id="PF19274">
    <property type="entry name" value="PI4K_N"/>
    <property type="match status" value="3"/>
</dbReference>
<dbReference type="InterPro" id="IPR000403">
    <property type="entry name" value="PI3/4_kinase_cat_dom"/>
</dbReference>
<dbReference type="EC" id="2.7.1.67" evidence="2"/>
<evidence type="ECO:0000256" key="4">
    <source>
        <dbReference type="ARBA" id="ARBA00022777"/>
    </source>
</evidence>
<dbReference type="GO" id="GO:0005886">
    <property type="term" value="C:plasma membrane"/>
    <property type="evidence" value="ECO:0007669"/>
    <property type="project" value="TreeGrafter"/>
</dbReference>
<dbReference type="SMART" id="SM00145">
    <property type="entry name" value="PI3Ka"/>
    <property type="match status" value="1"/>
</dbReference>
<dbReference type="Pfam" id="PF00613">
    <property type="entry name" value="PI3Ka"/>
    <property type="match status" value="1"/>
</dbReference>
<dbReference type="InterPro" id="IPR042236">
    <property type="entry name" value="PI3K_accessory_sf"/>
</dbReference>
<dbReference type="InterPro" id="IPR015433">
    <property type="entry name" value="PI3/4_kinase"/>
</dbReference>
<dbReference type="Gene3D" id="3.30.1010.10">
    <property type="entry name" value="Phosphatidylinositol 3-kinase Catalytic Subunit, Chain A, domain 4"/>
    <property type="match status" value="1"/>
</dbReference>
<dbReference type="Proteomes" id="UP001142055">
    <property type="component" value="Chromosome 3"/>
</dbReference>
<dbReference type="InterPro" id="IPR001263">
    <property type="entry name" value="PI3K_accessory_dom"/>
</dbReference>
<dbReference type="SUPFAM" id="SSF48371">
    <property type="entry name" value="ARM repeat"/>
    <property type="match status" value="1"/>
</dbReference>
<dbReference type="PROSITE" id="PS00916">
    <property type="entry name" value="PI3_4_KINASE_2"/>
    <property type="match status" value="1"/>
</dbReference>
<dbReference type="Gene3D" id="1.25.40.70">
    <property type="entry name" value="Phosphatidylinositol 3-kinase, accessory domain (PIK)"/>
    <property type="match status" value="1"/>
</dbReference>
<dbReference type="FunFam" id="1.10.1070.11:FF:000005">
    <property type="entry name" value="Phosphatidylinositol 4-kinase, catalytic, alpha"/>
    <property type="match status" value="1"/>
</dbReference>